<dbReference type="EMBL" id="CAJVPV010006699">
    <property type="protein sequence ID" value="CAG8608970.1"/>
    <property type="molecule type" value="Genomic_DNA"/>
</dbReference>
<name>A0A9N9CMB8_9GLOM</name>
<feature type="compositionally biased region" description="Basic and acidic residues" evidence="3">
    <location>
        <begin position="64"/>
        <end position="83"/>
    </location>
</feature>
<comment type="caution">
    <text evidence="4">The sequence shown here is derived from an EMBL/GenBank/DDBJ whole genome shotgun (WGS) entry which is preliminary data.</text>
</comment>
<dbReference type="InterPro" id="IPR025659">
    <property type="entry name" value="Tubby-like_C"/>
</dbReference>
<gene>
    <name evidence="4" type="ORF">AMORRO_LOCUS8129</name>
</gene>
<dbReference type="InterPro" id="IPR005552">
    <property type="entry name" value="Scramblase"/>
</dbReference>
<dbReference type="AlphaFoldDB" id="A0A9N9CMB8"/>
<comment type="similarity">
    <text evidence="1 2">Belongs to the phospholipid scramblase family.</text>
</comment>
<dbReference type="OrthoDB" id="191150at2759"/>
<accession>A0A9N9CMB8</accession>
<dbReference type="Pfam" id="PF03803">
    <property type="entry name" value="Scramblase"/>
    <property type="match status" value="1"/>
</dbReference>
<dbReference type="SUPFAM" id="SSF54518">
    <property type="entry name" value="Tubby C-terminal domain-like"/>
    <property type="match status" value="1"/>
</dbReference>
<evidence type="ECO:0000313" key="4">
    <source>
        <dbReference type="EMBL" id="CAG8608970.1"/>
    </source>
</evidence>
<dbReference type="PANTHER" id="PTHR23248">
    <property type="entry name" value="PHOSPHOLIPID SCRAMBLASE-RELATED"/>
    <property type="match status" value="1"/>
</dbReference>
<dbReference type="Proteomes" id="UP000789342">
    <property type="component" value="Unassembled WGS sequence"/>
</dbReference>
<dbReference type="PANTHER" id="PTHR23248:SF9">
    <property type="entry name" value="PHOSPHOLIPID SCRAMBLASE"/>
    <property type="match status" value="1"/>
</dbReference>
<organism evidence="4 5">
    <name type="scientific">Acaulospora morrowiae</name>
    <dbReference type="NCBI Taxonomy" id="94023"/>
    <lineage>
        <taxon>Eukaryota</taxon>
        <taxon>Fungi</taxon>
        <taxon>Fungi incertae sedis</taxon>
        <taxon>Mucoromycota</taxon>
        <taxon>Glomeromycotina</taxon>
        <taxon>Glomeromycetes</taxon>
        <taxon>Diversisporales</taxon>
        <taxon>Acaulosporaceae</taxon>
        <taxon>Acaulospora</taxon>
    </lineage>
</organism>
<proteinExistence type="inferred from homology"/>
<protein>
    <recommendedName>
        <fullName evidence="2">Phospholipid scramblase</fullName>
    </recommendedName>
</protein>
<evidence type="ECO:0000256" key="3">
    <source>
        <dbReference type="SAM" id="MobiDB-lite"/>
    </source>
</evidence>
<dbReference type="GO" id="GO:0017128">
    <property type="term" value="F:phospholipid scramblase activity"/>
    <property type="evidence" value="ECO:0007669"/>
    <property type="project" value="InterPro"/>
</dbReference>
<evidence type="ECO:0000313" key="5">
    <source>
        <dbReference type="Proteomes" id="UP000789342"/>
    </source>
</evidence>
<keyword evidence="5" id="KW-1185">Reference proteome</keyword>
<evidence type="ECO:0000256" key="1">
    <source>
        <dbReference type="ARBA" id="ARBA00005350"/>
    </source>
</evidence>
<evidence type="ECO:0000256" key="2">
    <source>
        <dbReference type="RuleBase" id="RU363116"/>
    </source>
</evidence>
<feature type="region of interest" description="Disordered" evidence="3">
    <location>
        <begin position="53"/>
        <end position="84"/>
    </location>
</feature>
<reference evidence="4" key="1">
    <citation type="submission" date="2021-06" db="EMBL/GenBank/DDBJ databases">
        <authorList>
            <person name="Kallberg Y."/>
            <person name="Tangrot J."/>
            <person name="Rosling A."/>
        </authorList>
    </citation>
    <scope>NUCLEOTIDE SEQUENCE</scope>
    <source>
        <strain evidence="4">CL551</strain>
    </source>
</reference>
<dbReference type="GO" id="GO:0005886">
    <property type="term" value="C:plasma membrane"/>
    <property type="evidence" value="ECO:0007669"/>
    <property type="project" value="TreeGrafter"/>
</dbReference>
<sequence length="327" mass="37445">MLPNLLRLSYAASLQVTRSNNFKKFCLQSTEKSRILLIQRTQHSRGTRISRITQRSPGTFPRNSPKENASRNEQEEFSLEHGHQAPQIKKYIPQETLTPAHPASSILRNSVLVVARQIEMLNIFLGFEQANKYAIVNQDGNSVGYIAEEESFASTLLRQLFRTHRKFSAVIMNPEGEIVLRIYRPFAWINSRIFVSVDEGKLIGEVQQQWHMWRRRYNLFNKQKQFARIDAGFWAWSFDIEDENGGILGCVNRIFGGFAREIFTDTGQYVIEERSASLSLDERSVILAAAISIDFDYFSRHSGSGSSFHFPFLGSSENDDSMDGDDD</sequence>